<proteinExistence type="predicted"/>
<protein>
    <submittedName>
        <fullName evidence="1">Uncharacterized protein</fullName>
    </submittedName>
</protein>
<dbReference type="InParanoid" id="F6HBW8"/>
<name>F6HBW8_VITVI</name>
<gene>
    <name evidence="1" type="ordered locus">VIT_09s0018g00910</name>
</gene>
<evidence type="ECO:0000313" key="1">
    <source>
        <dbReference type="EMBL" id="CCB49686.1"/>
    </source>
</evidence>
<dbReference type="HOGENOM" id="CLU_3419867_0_0_1"/>
<dbReference type="AlphaFoldDB" id="F6HBW8"/>
<dbReference type="Proteomes" id="UP000009183">
    <property type="component" value="Chromosome 9"/>
</dbReference>
<accession>F6HBW8</accession>
<evidence type="ECO:0000313" key="2">
    <source>
        <dbReference type="Proteomes" id="UP000009183"/>
    </source>
</evidence>
<keyword evidence="2" id="KW-1185">Reference proteome</keyword>
<dbReference type="PaxDb" id="29760-VIT_09s0018g00910.t01"/>
<dbReference type="EMBL" id="FN595513">
    <property type="protein sequence ID" value="CCB49686.1"/>
    <property type="molecule type" value="Genomic_DNA"/>
</dbReference>
<reference evidence="2" key="1">
    <citation type="journal article" date="2007" name="Nature">
        <title>The grapevine genome sequence suggests ancestral hexaploidization in major angiosperm phyla.</title>
        <authorList>
            <consortium name="The French-Italian Public Consortium for Grapevine Genome Characterization."/>
            <person name="Jaillon O."/>
            <person name="Aury J.-M."/>
            <person name="Noel B."/>
            <person name="Policriti A."/>
            <person name="Clepet C."/>
            <person name="Casagrande A."/>
            <person name="Choisne N."/>
            <person name="Aubourg S."/>
            <person name="Vitulo N."/>
            <person name="Jubin C."/>
            <person name="Vezzi A."/>
            <person name="Legeai F."/>
            <person name="Hugueney P."/>
            <person name="Dasilva C."/>
            <person name="Horner D."/>
            <person name="Mica E."/>
            <person name="Jublot D."/>
            <person name="Poulain J."/>
            <person name="Bruyere C."/>
            <person name="Billault A."/>
            <person name="Segurens B."/>
            <person name="Gouyvenoux M."/>
            <person name="Ugarte E."/>
            <person name="Cattonaro F."/>
            <person name="Anthouard V."/>
            <person name="Vico V."/>
            <person name="Del Fabbro C."/>
            <person name="Alaux M."/>
            <person name="Di Gaspero G."/>
            <person name="Dumas V."/>
            <person name="Felice N."/>
            <person name="Paillard S."/>
            <person name="Juman I."/>
            <person name="Moroldo M."/>
            <person name="Scalabrin S."/>
            <person name="Canaguier A."/>
            <person name="Le Clainche I."/>
            <person name="Malacrida G."/>
            <person name="Durand E."/>
            <person name="Pesole G."/>
            <person name="Laucou V."/>
            <person name="Chatelet P."/>
            <person name="Merdinoglu D."/>
            <person name="Delledonne M."/>
            <person name="Pezzotti M."/>
            <person name="Lecharny A."/>
            <person name="Scarpelli C."/>
            <person name="Artiguenave F."/>
            <person name="Pe M.E."/>
            <person name="Valle G."/>
            <person name="Morgante M."/>
            <person name="Caboche M."/>
            <person name="Adam-Blondon A.-F."/>
            <person name="Weissenbach J."/>
            <person name="Quetier F."/>
            <person name="Wincker P."/>
        </authorList>
    </citation>
    <scope>NUCLEOTIDE SEQUENCE [LARGE SCALE GENOMIC DNA]</scope>
    <source>
        <strain evidence="2">cv. Pinot noir / PN40024</strain>
    </source>
</reference>
<sequence length="25" mass="2800">MQVIITSLDCLLKMAIPVHAIFEIT</sequence>
<organism evidence="1 2">
    <name type="scientific">Vitis vinifera</name>
    <name type="common">Grape</name>
    <dbReference type="NCBI Taxonomy" id="29760"/>
    <lineage>
        <taxon>Eukaryota</taxon>
        <taxon>Viridiplantae</taxon>
        <taxon>Streptophyta</taxon>
        <taxon>Embryophyta</taxon>
        <taxon>Tracheophyta</taxon>
        <taxon>Spermatophyta</taxon>
        <taxon>Magnoliopsida</taxon>
        <taxon>eudicotyledons</taxon>
        <taxon>Gunneridae</taxon>
        <taxon>Pentapetalae</taxon>
        <taxon>rosids</taxon>
        <taxon>Vitales</taxon>
        <taxon>Vitaceae</taxon>
        <taxon>Viteae</taxon>
        <taxon>Vitis</taxon>
    </lineage>
</organism>